<evidence type="ECO:0000313" key="4">
    <source>
        <dbReference type="Proteomes" id="UP001417504"/>
    </source>
</evidence>
<dbReference type="AlphaFoldDB" id="A0AAP0PBU4"/>
<accession>A0AAP0PBU4</accession>
<dbReference type="Pfam" id="PF00232">
    <property type="entry name" value="Glyco_hydro_1"/>
    <property type="match status" value="1"/>
</dbReference>
<dbReference type="GO" id="GO:0008422">
    <property type="term" value="F:beta-glucosidase activity"/>
    <property type="evidence" value="ECO:0007669"/>
    <property type="project" value="TreeGrafter"/>
</dbReference>
<protein>
    <recommendedName>
        <fullName evidence="5">Beta-glucosidase</fullName>
    </recommendedName>
</protein>
<dbReference type="Proteomes" id="UP001417504">
    <property type="component" value="Unassembled WGS sequence"/>
</dbReference>
<evidence type="ECO:0000256" key="1">
    <source>
        <dbReference type="ARBA" id="ARBA00010838"/>
    </source>
</evidence>
<dbReference type="GO" id="GO:0005975">
    <property type="term" value="P:carbohydrate metabolic process"/>
    <property type="evidence" value="ECO:0007669"/>
    <property type="project" value="InterPro"/>
</dbReference>
<sequence>MPGGFPWDFTYLDSLSGFCDNRVQIPISLGLKEHGTRVAGVIASGMLFLIQKEDVELIAKLGFGAYRFSISWSRIFPDGLGNKINEDGIKYYNNLINALLERGVEPYLTLYHWDLPLTLHESIDGWLSDKIVKYFEVYAETCFANFGDRVKHWITFNEPLQTAVNGYAVGIFAPGRSEHPLTEPYLAAHYQLLAHAAAVSVYNKKFQVTVTLLIPPRAFHY</sequence>
<dbReference type="InterPro" id="IPR001360">
    <property type="entry name" value="Glyco_hydro_1"/>
</dbReference>
<dbReference type="SUPFAM" id="SSF51445">
    <property type="entry name" value="(Trans)glycosidases"/>
    <property type="match status" value="1"/>
</dbReference>
<organism evidence="3 4">
    <name type="scientific">Stephania japonica</name>
    <dbReference type="NCBI Taxonomy" id="461633"/>
    <lineage>
        <taxon>Eukaryota</taxon>
        <taxon>Viridiplantae</taxon>
        <taxon>Streptophyta</taxon>
        <taxon>Embryophyta</taxon>
        <taxon>Tracheophyta</taxon>
        <taxon>Spermatophyta</taxon>
        <taxon>Magnoliopsida</taxon>
        <taxon>Ranunculales</taxon>
        <taxon>Menispermaceae</taxon>
        <taxon>Menispermoideae</taxon>
        <taxon>Cissampelideae</taxon>
        <taxon>Stephania</taxon>
    </lineage>
</organism>
<dbReference type="PANTHER" id="PTHR10353:SF310">
    <property type="entry name" value="BETA-GLUCOSIDASE 42"/>
    <property type="match status" value="1"/>
</dbReference>
<evidence type="ECO:0000256" key="2">
    <source>
        <dbReference type="RuleBase" id="RU003690"/>
    </source>
</evidence>
<dbReference type="EMBL" id="JBBNAE010000003">
    <property type="protein sequence ID" value="KAK9138968.1"/>
    <property type="molecule type" value="Genomic_DNA"/>
</dbReference>
<evidence type="ECO:0000313" key="3">
    <source>
        <dbReference type="EMBL" id="KAK9138968.1"/>
    </source>
</evidence>
<dbReference type="PANTHER" id="PTHR10353">
    <property type="entry name" value="GLYCOSYL HYDROLASE"/>
    <property type="match status" value="1"/>
</dbReference>
<dbReference type="Gene3D" id="3.20.20.80">
    <property type="entry name" value="Glycosidases"/>
    <property type="match status" value="1"/>
</dbReference>
<proteinExistence type="inferred from homology"/>
<evidence type="ECO:0008006" key="5">
    <source>
        <dbReference type="Google" id="ProtNLM"/>
    </source>
</evidence>
<gene>
    <name evidence="3" type="ORF">Sjap_009562</name>
</gene>
<comment type="caution">
    <text evidence="3">The sequence shown here is derived from an EMBL/GenBank/DDBJ whole genome shotgun (WGS) entry which is preliminary data.</text>
</comment>
<comment type="similarity">
    <text evidence="1 2">Belongs to the glycosyl hydrolase 1 family.</text>
</comment>
<reference evidence="3 4" key="1">
    <citation type="submission" date="2024-01" db="EMBL/GenBank/DDBJ databases">
        <title>Genome assemblies of Stephania.</title>
        <authorList>
            <person name="Yang L."/>
        </authorList>
    </citation>
    <scope>NUCLEOTIDE SEQUENCE [LARGE SCALE GENOMIC DNA]</scope>
    <source>
        <strain evidence="3">QJT</strain>
        <tissue evidence="3">Leaf</tissue>
    </source>
</reference>
<dbReference type="InterPro" id="IPR017853">
    <property type="entry name" value="GH"/>
</dbReference>
<keyword evidence="4" id="KW-1185">Reference proteome</keyword>
<name>A0AAP0PBU4_9MAGN</name>